<dbReference type="PIRSF" id="PIRSF022704">
    <property type="entry name" value="UCP022704"/>
    <property type="match status" value="1"/>
</dbReference>
<organism evidence="1 2">
    <name type="scientific">Jeotgalibacillus proteolyticus</name>
    <dbReference type="NCBI Taxonomy" id="2082395"/>
    <lineage>
        <taxon>Bacteria</taxon>
        <taxon>Bacillati</taxon>
        <taxon>Bacillota</taxon>
        <taxon>Bacilli</taxon>
        <taxon>Bacillales</taxon>
        <taxon>Caryophanaceae</taxon>
        <taxon>Jeotgalibacillus</taxon>
    </lineage>
</organism>
<proteinExistence type="predicted"/>
<dbReference type="SUPFAM" id="SSF49899">
    <property type="entry name" value="Concanavalin A-like lectins/glucanases"/>
    <property type="match status" value="1"/>
</dbReference>
<dbReference type="InterPro" id="IPR015987">
    <property type="entry name" value="UCP022704"/>
</dbReference>
<dbReference type="InterPro" id="IPR013320">
    <property type="entry name" value="ConA-like_dom_sf"/>
</dbReference>
<dbReference type="EMBL" id="PREZ01000008">
    <property type="protein sequence ID" value="PPA68885.1"/>
    <property type="molecule type" value="Genomic_DNA"/>
</dbReference>
<protein>
    <submittedName>
        <fullName evidence="1">DUF1349 domain-containing protein</fullName>
    </submittedName>
</protein>
<evidence type="ECO:0000313" key="1">
    <source>
        <dbReference type="EMBL" id="PPA68885.1"/>
    </source>
</evidence>
<dbReference type="PANTHER" id="PTHR35332">
    <property type="entry name" value="REGULATION OF ENOLASE PROTEIN 1"/>
    <property type="match status" value="1"/>
</dbReference>
<dbReference type="RefSeq" id="WP_104059501.1">
    <property type="nucleotide sequence ID" value="NZ_PREZ01000008.1"/>
</dbReference>
<gene>
    <name evidence="1" type="ORF">C4B60_18385</name>
</gene>
<dbReference type="InterPro" id="IPR009784">
    <property type="entry name" value="DUF1349"/>
</dbReference>
<keyword evidence="2" id="KW-1185">Reference proteome</keyword>
<accession>A0A2S5G7E9</accession>
<dbReference type="AlphaFoldDB" id="A0A2S5G7E9"/>
<dbReference type="OrthoDB" id="9814707at2"/>
<dbReference type="PANTHER" id="PTHR35332:SF2">
    <property type="entry name" value="REGULATION OF ENOLASE PROTEIN 1"/>
    <property type="match status" value="1"/>
</dbReference>
<name>A0A2S5G7E9_9BACL</name>
<comment type="caution">
    <text evidence="1">The sequence shown here is derived from an EMBL/GenBank/DDBJ whole genome shotgun (WGS) entry which is preliminary data.</text>
</comment>
<reference evidence="1 2" key="1">
    <citation type="submission" date="2018-02" db="EMBL/GenBank/DDBJ databases">
        <title>Jeotgalibacillus proteolyticum sp. nov. a protease producing bacterium isolated from ocean sediments of Laizhou Bay.</title>
        <authorList>
            <person name="Li Y."/>
        </authorList>
    </citation>
    <scope>NUCLEOTIDE SEQUENCE [LARGE SCALE GENOMIC DNA]</scope>
    <source>
        <strain evidence="1 2">22-7</strain>
    </source>
</reference>
<dbReference type="Pfam" id="PF07081">
    <property type="entry name" value="DUF1349"/>
    <property type="match status" value="1"/>
</dbReference>
<dbReference type="Gene3D" id="2.60.120.200">
    <property type="match status" value="1"/>
</dbReference>
<sequence>MDLLLKDQAQGCCWLNEPSEWSQENSELKVKTQGSTDFWRKTYYGFERMNGHFYYKEIKGDFETETHLTMHDPSGRYDQAGLFIMLSEDCWLKASLEYMPDGSCYLGTVVTNNGFSDWSSKNFPVEDSCEPFSIKIKRTSGTYQVWAHTKHNKYEYEQMRITRLHEDDGCQPVRVGLYACSPSPESSFTTTFHSWKVQMEVT</sequence>
<evidence type="ECO:0000313" key="2">
    <source>
        <dbReference type="Proteomes" id="UP000239047"/>
    </source>
</evidence>
<dbReference type="Proteomes" id="UP000239047">
    <property type="component" value="Unassembled WGS sequence"/>
</dbReference>